<dbReference type="OrthoDB" id="3523587at2"/>
<keyword evidence="2" id="KW-1185">Reference proteome</keyword>
<reference evidence="1 2" key="1">
    <citation type="submission" date="2018-08" db="EMBL/GenBank/DDBJ databases">
        <title>Genomic Encyclopedia of Archaeal and Bacterial Type Strains, Phase II (KMG-II): from individual species to whole genera.</title>
        <authorList>
            <person name="Goeker M."/>
        </authorList>
    </citation>
    <scope>NUCLEOTIDE SEQUENCE [LARGE SCALE GENOMIC DNA]</scope>
    <source>
        <strain evidence="1 2">DSM 45791</strain>
    </source>
</reference>
<protein>
    <submittedName>
        <fullName evidence="1">AAA domain-containing protein</fullName>
    </submittedName>
</protein>
<dbReference type="Proteomes" id="UP000256269">
    <property type="component" value="Unassembled WGS sequence"/>
</dbReference>
<dbReference type="InterPro" id="IPR027417">
    <property type="entry name" value="P-loop_NTPase"/>
</dbReference>
<dbReference type="AlphaFoldDB" id="A0A3E0GYU3"/>
<accession>A0A3E0GYU3</accession>
<evidence type="ECO:0000313" key="2">
    <source>
        <dbReference type="Proteomes" id="UP000256269"/>
    </source>
</evidence>
<dbReference type="RefSeq" id="WP_116180307.1">
    <property type="nucleotide sequence ID" value="NZ_CP144375.1"/>
</dbReference>
<organism evidence="1 2">
    <name type="scientific">Kutzneria buriramensis</name>
    <dbReference type="NCBI Taxonomy" id="1045776"/>
    <lineage>
        <taxon>Bacteria</taxon>
        <taxon>Bacillati</taxon>
        <taxon>Actinomycetota</taxon>
        <taxon>Actinomycetes</taxon>
        <taxon>Pseudonocardiales</taxon>
        <taxon>Pseudonocardiaceae</taxon>
        <taxon>Kutzneria</taxon>
    </lineage>
</organism>
<name>A0A3E0GYU3_9PSEU</name>
<sequence length="190" mass="20699">MTEGLIIELGDRDMMVVAGLPGAGKSTMLGHAAGALAVLDSDEVRGRLRTALPAATPYRYYRPIVHVWHRFRVAAAAAFGRGPVVVHEPSTRATTRAWLAVLGAVTRRPVRMLWLDVTAEEAIAGQRGRGRVLRARSFERHARRAARMREALLAERVPPGWRSAQILTRSAADTAALVGSPGGRERLRPT</sequence>
<dbReference type="Gene3D" id="3.40.50.300">
    <property type="entry name" value="P-loop containing nucleotide triphosphate hydrolases"/>
    <property type="match status" value="1"/>
</dbReference>
<dbReference type="SUPFAM" id="SSF52540">
    <property type="entry name" value="P-loop containing nucleoside triphosphate hydrolases"/>
    <property type="match status" value="1"/>
</dbReference>
<proteinExistence type="predicted"/>
<dbReference type="EMBL" id="QUNO01000019">
    <property type="protein sequence ID" value="REH34931.1"/>
    <property type="molecule type" value="Genomic_DNA"/>
</dbReference>
<gene>
    <name evidence="1" type="ORF">BCF44_119207</name>
</gene>
<comment type="caution">
    <text evidence="1">The sequence shown here is derived from an EMBL/GenBank/DDBJ whole genome shotgun (WGS) entry which is preliminary data.</text>
</comment>
<evidence type="ECO:0000313" key="1">
    <source>
        <dbReference type="EMBL" id="REH34931.1"/>
    </source>
</evidence>
<dbReference type="Pfam" id="PF13671">
    <property type="entry name" value="AAA_33"/>
    <property type="match status" value="1"/>
</dbReference>